<dbReference type="RefSeq" id="WP_206782729.1">
    <property type="nucleotide sequence ID" value="NZ_JAEMWV010000005.1"/>
</dbReference>
<dbReference type="InterPro" id="IPR020578">
    <property type="entry name" value="Aminotrans_V_PyrdxlP_BS"/>
</dbReference>
<dbReference type="PANTHER" id="PTHR43586:SF15">
    <property type="entry name" value="BLR3095 PROTEIN"/>
    <property type="match status" value="1"/>
</dbReference>
<comment type="caution">
    <text evidence="6">The sequence shown here is derived from an EMBL/GenBank/DDBJ whole genome shotgun (WGS) entry which is preliminary data.</text>
</comment>
<name>A0A8I1MH17_9BACI</name>
<gene>
    <name evidence="6" type="ORF">JF537_11210</name>
</gene>
<dbReference type="InterPro" id="IPR015424">
    <property type="entry name" value="PyrdxlP-dep_Trfase"/>
</dbReference>
<keyword evidence="2" id="KW-0663">Pyridoxal phosphate</keyword>
<proteinExistence type="inferred from homology"/>
<evidence type="ECO:0000313" key="7">
    <source>
        <dbReference type="Proteomes" id="UP000664578"/>
    </source>
</evidence>
<evidence type="ECO:0000256" key="2">
    <source>
        <dbReference type="ARBA" id="ARBA00022898"/>
    </source>
</evidence>
<dbReference type="EMBL" id="JAEMWV010000005">
    <property type="protein sequence ID" value="MBN8252142.1"/>
    <property type="molecule type" value="Genomic_DNA"/>
</dbReference>
<dbReference type="Gene3D" id="3.40.640.10">
    <property type="entry name" value="Type I PLP-dependent aspartate aminotransferase-like (Major domain)"/>
    <property type="match status" value="1"/>
</dbReference>
<dbReference type="InterPro" id="IPR000192">
    <property type="entry name" value="Aminotrans_V_dom"/>
</dbReference>
<dbReference type="Pfam" id="PF00266">
    <property type="entry name" value="Aminotran_5"/>
    <property type="match status" value="1"/>
</dbReference>
<comment type="cofactor">
    <cofactor evidence="1 4">
        <name>pyridoxal 5'-phosphate</name>
        <dbReference type="ChEBI" id="CHEBI:597326"/>
    </cofactor>
</comment>
<keyword evidence="6" id="KW-0808">Transferase</keyword>
<comment type="similarity">
    <text evidence="3">Belongs to the class-V pyridoxal-phosphate-dependent aminotransferase family.</text>
</comment>
<evidence type="ECO:0000313" key="6">
    <source>
        <dbReference type="EMBL" id="MBN8252142.1"/>
    </source>
</evidence>
<feature type="domain" description="Aminotransferase class V" evidence="5">
    <location>
        <begin position="41"/>
        <end position="348"/>
    </location>
</feature>
<sequence length="377" mass="42417">MNTCFSSYRSLFPVLGDYVHLASCSQGAIAQPISKAIEEYHASLLSVGTNWEESILKVEATRKKFAEFINAEPDEIAIVASASDAISAVATTLSYHHTKNRISLTDLEFPTAGHIWFAQKHHGADVSFIRSQNGMLPLEQYEKEVTECTLLTFISHVSYHNGFTQNLKKISNIVHHKGSLLFVDAYQSSGQVPIDVREMNIDMLCTGTRKYMLGIPGVAFLYIKKELAEQLQPRHTGWFGQEDKAKFDIYNSIYAYGAKRFETGTPCFISIYAAYEALKLLLNVGVEHIHSYLQDLGKFTREFGIANGLKVATPTASSMYSGMTPFFIDEASKVEKKLKEKRILVSSRKDVIRIAPHFYNTKEELEYAINELVQLVK</sequence>
<dbReference type="InterPro" id="IPR015422">
    <property type="entry name" value="PyrdxlP-dep_Trfase_small"/>
</dbReference>
<evidence type="ECO:0000256" key="3">
    <source>
        <dbReference type="RuleBase" id="RU004075"/>
    </source>
</evidence>
<keyword evidence="6" id="KW-0032">Aminotransferase</keyword>
<dbReference type="InterPro" id="IPR015421">
    <property type="entry name" value="PyrdxlP-dep_Trfase_major"/>
</dbReference>
<protein>
    <submittedName>
        <fullName evidence="6">Aminotransferase class V-fold PLP-dependent enzyme</fullName>
    </submittedName>
</protein>
<evidence type="ECO:0000256" key="4">
    <source>
        <dbReference type="RuleBase" id="RU004504"/>
    </source>
</evidence>
<dbReference type="Proteomes" id="UP000664578">
    <property type="component" value="Unassembled WGS sequence"/>
</dbReference>
<evidence type="ECO:0000256" key="1">
    <source>
        <dbReference type="ARBA" id="ARBA00001933"/>
    </source>
</evidence>
<dbReference type="PANTHER" id="PTHR43586">
    <property type="entry name" value="CYSTEINE DESULFURASE"/>
    <property type="match status" value="1"/>
</dbReference>
<dbReference type="AlphaFoldDB" id="A0A8I1MH17"/>
<dbReference type="PROSITE" id="PS00595">
    <property type="entry name" value="AA_TRANSFER_CLASS_5"/>
    <property type="match status" value="1"/>
</dbReference>
<dbReference type="GO" id="GO:0008483">
    <property type="term" value="F:transaminase activity"/>
    <property type="evidence" value="ECO:0007669"/>
    <property type="project" value="UniProtKB-KW"/>
</dbReference>
<accession>A0A8I1MH17</accession>
<dbReference type="SUPFAM" id="SSF53383">
    <property type="entry name" value="PLP-dependent transferases"/>
    <property type="match status" value="1"/>
</dbReference>
<dbReference type="Gene3D" id="3.90.1150.10">
    <property type="entry name" value="Aspartate Aminotransferase, domain 1"/>
    <property type="match status" value="1"/>
</dbReference>
<reference evidence="6" key="1">
    <citation type="submission" date="2020-12" db="EMBL/GenBank/DDBJ databases">
        <title>PHA producing bacteria isolated from mangrove.</title>
        <authorList>
            <person name="Zheng W."/>
            <person name="Yu S."/>
            <person name="Huang Y."/>
        </authorList>
    </citation>
    <scope>NUCLEOTIDE SEQUENCE</scope>
    <source>
        <strain evidence="6">GN22-4</strain>
    </source>
</reference>
<organism evidence="6 7">
    <name type="scientific">Priestia flexa</name>
    <dbReference type="NCBI Taxonomy" id="86664"/>
    <lineage>
        <taxon>Bacteria</taxon>
        <taxon>Bacillati</taxon>
        <taxon>Bacillota</taxon>
        <taxon>Bacilli</taxon>
        <taxon>Bacillales</taxon>
        <taxon>Bacillaceae</taxon>
        <taxon>Priestia</taxon>
    </lineage>
</organism>
<evidence type="ECO:0000259" key="5">
    <source>
        <dbReference type="Pfam" id="PF00266"/>
    </source>
</evidence>